<dbReference type="PANTHER" id="PTHR31315">
    <property type="entry name" value="PROTEIN SIP5"/>
    <property type="match status" value="1"/>
</dbReference>
<feature type="compositionally biased region" description="Polar residues" evidence="2">
    <location>
        <begin position="167"/>
        <end position="178"/>
    </location>
</feature>
<organism evidence="3 4">
    <name type="scientific">Choanephora cucurbitarum</name>
    <dbReference type="NCBI Taxonomy" id="101091"/>
    <lineage>
        <taxon>Eukaryota</taxon>
        <taxon>Fungi</taxon>
        <taxon>Fungi incertae sedis</taxon>
        <taxon>Mucoromycota</taxon>
        <taxon>Mucoromycotina</taxon>
        <taxon>Mucoromycetes</taxon>
        <taxon>Mucorales</taxon>
        <taxon>Mucorineae</taxon>
        <taxon>Choanephoraceae</taxon>
        <taxon>Choanephoroideae</taxon>
        <taxon>Choanephora</taxon>
    </lineage>
</organism>
<sequence>MGAHHSKIFDRRGTKIIDHGSTKPLGLYQPNGEYDSKRIQELIETKRLSPFYKGKKKKLPFNEPDKSVKSIKSDKSHKRRFHIRRKEHSDSLYQNAIECPICFLYYPANINFTRCCDQPICTECFVQIKKNPSDFRRDIDCPYCMTDSFGVVYYRFSLDKKKSVSSEIRSTTSGVTSHDSTRRKSLDSNHPSVVLIDHMKPTIKRKGNKRKTRSRANTVSFDRRLSDSMMDSMTLQDMIVFRAISHSLIDTDTTIHSQP</sequence>
<evidence type="ECO:0000313" key="4">
    <source>
        <dbReference type="Proteomes" id="UP000093000"/>
    </source>
</evidence>
<evidence type="ECO:0000313" key="3">
    <source>
        <dbReference type="EMBL" id="OBZ85450.1"/>
    </source>
</evidence>
<dbReference type="Proteomes" id="UP000093000">
    <property type="component" value="Unassembled WGS sequence"/>
</dbReference>
<dbReference type="SUPFAM" id="SSF57850">
    <property type="entry name" value="RING/U-box"/>
    <property type="match status" value="1"/>
</dbReference>
<proteinExistence type="inferred from homology"/>
<evidence type="ECO:0000256" key="1">
    <source>
        <dbReference type="ARBA" id="ARBA00010402"/>
    </source>
</evidence>
<comment type="similarity">
    <text evidence="1">Belongs to the SIP5 family.</text>
</comment>
<name>A0A1C7N8J8_9FUNG</name>
<dbReference type="PANTHER" id="PTHR31315:SF1">
    <property type="entry name" value="PROTEIN SIP5"/>
    <property type="match status" value="1"/>
</dbReference>
<dbReference type="InterPro" id="IPR039301">
    <property type="entry name" value="Sip5/DA2"/>
</dbReference>
<dbReference type="GO" id="GO:0005737">
    <property type="term" value="C:cytoplasm"/>
    <property type="evidence" value="ECO:0007669"/>
    <property type="project" value="TreeGrafter"/>
</dbReference>
<keyword evidence="4" id="KW-1185">Reference proteome</keyword>
<dbReference type="OrthoDB" id="21471at2759"/>
<reference evidence="3 4" key="1">
    <citation type="submission" date="2016-03" db="EMBL/GenBank/DDBJ databases">
        <title>Choanephora cucurbitarum.</title>
        <authorList>
            <person name="Min B."/>
            <person name="Park H."/>
            <person name="Park J.-H."/>
            <person name="Shin H.-D."/>
            <person name="Choi I.-G."/>
        </authorList>
    </citation>
    <scope>NUCLEOTIDE SEQUENCE [LARGE SCALE GENOMIC DNA]</scope>
    <source>
        <strain evidence="3 4">KUS-F28377</strain>
    </source>
</reference>
<feature type="region of interest" description="Disordered" evidence="2">
    <location>
        <begin position="167"/>
        <end position="186"/>
    </location>
</feature>
<evidence type="ECO:0000256" key="2">
    <source>
        <dbReference type="SAM" id="MobiDB-lite"/>
    </source>
</evidence>
<dbReference type="AlphaFoldDB" id="A0A1C7N8J8"/>
<gene>
    <name evidence="3" type="primary">sip5_0</name>
    <name evidence="3" type="ORF">A0J61_06497</name>
</gene>
<protein>
    <submittedName>
        <fullName evidence="3">Protein sip5</fullName>
    </submittedName>
</protein>
<dbReference type="InParanoid" id="A0A1C7N8J8"/>
<accession>A0A1C7N8J8</accession>
<dbReference type="EMBL" id="LUGH01000394">
    <property type="protein sequence ID" value="OBZ85450.1"/>
    <property type="molecule type" value="Genomic_DNA"/>
</dbReference>
<comment type="caution">
    <text evidence="3">The sequence shown here is derived from an EMBL/GenBank/DDBJ whole genome shotgun (WGS) entry which is preliminary data.</text>
</comment>
<dbReference type="STRING" id="101091.A0A1C7N8J8"/>